<evidence type="ECO:0000313" key="11">
    <source>
        <dbReference type="EnsemblMetazoa" id="ACUA007770-PA"/>
    </source>
</evidence>
<evidence type="ECO:0000256" key="1">
    <source>
        <dbReference type="ARBA" id="ARBA00004651"/>
    </source>
</evidence>
<protein>
    <recommendedName>
        <fullName evidence="13">Odorant receptor</fullName>
    </recommendedName>
</protein>
<evidence type="ECO:0000313" key="12">
    <source>
        <dbReference type="Proteomes" id="UP000075883"/>
    </source>
</evidence>
<dbReference type="EMBL" id="AXCM01009529">
    <property type="status" value="NOT_ANNOTATED_CDS"/>
    <property type="molecule type" value="Genomic_DNA"/>
</dbReference>
<reference evidence="11" key="2">
    <citation type="submission" date="2020-05" db="UniProtKB">
        <authorList>
            <consortium name="EnsemblMetazoa"/>
        </authorList>
    </citation>
    <scope>IDENTIFICATION</scope>
    <source>
        <strain evidence="11">A-37</strain>
    </source>
</reference>
<evidence type="ECO:0000256" key="2">
    <source>
        <dbReference type="ARBA" id="ARBA00022475"/>
    </source>
</evidence>
<evidence type="ECO:0000256" key="6">
    <source>
        <dbReference type="ARBA" id="ARBA00022989"/>
    </source>
</evidence>
<accession>A0A182M2E5</accession>
<keyword evidence="3" id="KW-0716">Sensory transduction</keyword>
<dbReference type="AlphaFoldDB" id="A0A182M2E5"/>
<sequence length="409" mass="46735">MVLQGVIQYGLGLLQDHFNVGHSSQHFCLLRCLDVVSPAMLIHRSRSNLEIGIKTICLSVLLTHLVGLWYDLFHQEDIRVAMDIFSMISLFSSVFARNTCLWNYQSHINAMERLAEDPNFQKDKPYAALIRHRTVSDNNRYLGSYLVAQFLTATVYVCQNMVMKDSFVTIITHFPIDLAERAPVLDKVTQLFYTLAGYLWAWYHGGGQMIIIVLLRFTIAEFRVFLHSLSTLDTQIHDRLLLHPEGNEELVVRELLYEHARQHSQLIVAIGHMRAILYNYSLIHFSYYMIIVAAFMARVLVIPGSSSLGMAVPLLATAVFFIESFGLSMLVEQLVQLNRNVSFNLYGFNWPRYLQYGRSIKRTMMLMIMQANNTLNFSAGGLTTVSAEFFAKTCRLIYSIMMGLANLAT</sequence>
<evidence type="ECO:0000256" key="3">
    <source>
        <dbReference type="ARBA" id="ARBA00022606"/>
    </source>
</evidence>
<keyword evidence="5" id="KW-0552">Olfaction</keyword>
<keyword evidence="6 10" id="KW-1133">Transmembrane helix</keyword>
<feature type="transmembrane region" description="Helical" evidence="10">
    <location>
        <begin position="308"/>
        <end position="331"/>
    </location>
</feature>
<dbReference type="GO" id="GO:0004984">
    <property type="term" value="F:olfactory receptor activity"/>
    <property type="evidence" value="ECO:0007669"/>
    <property type="project" value="InterPro"/>
</dbReference>
<keyword evidence="7 10" id="KW-0472">Membrane</keyword>
<evidence type="ECO:0008006" key="13">
    <source>
        <dbReference type="Google" id="ProtNLM"/>
    </source>
</evidence>
<dbReference type="PANTHER" id="PTHR21137">
    <property type="entry name" value="ODORANT RECEPTOR"/>
    <property type="match status" value="1"/>
</dbReference>
<evidence type="ECO:0000256" key="10">
    <source>
        <dbReference type="SAM" id="Phobius"/>
    </source>
</evidence>
<organism evidence="11 12">
    <name type="scientific">Anopheles culicifacies</name>
    <dbReference type="NCBI Taxonomy" id="139723"/>
    <lineage>
        <taxon>Eukaryota</taxon>
        <taxon>Metazoa</taxon>
        <taxon>Ecdysozoa</taxon>
        <taxon>Arthropoda</taxon>
        <taxon>Hexapoda</taxon>
        <taxon>Insecta</taxon>
        <taxon>Pterygota</taxon>
        <taxon>Neoptera</taxon>
        <taxon>Endopterygota</taxon>
        <taxon>Diptera</taxon>
        <taxon>Nematocera</taxon>
        <taxon>Culicoidea</taxon>
        <taxon>Culicidae</taxon>
        <taxon>Anophelinae</taxon>
        <taxon>Anopheles</taxon>
        <taxon>culicifacies species complex</taxon>
    </lineage>
</organism>
<keyword evidence="9" id="KW-0807">Transducer</keyword>
<keyword evidence="4 10" id="KW-0812">Transmembrane</keyword>
<dbReference type="VEuPathDB" id="VectorBase:ACUA007770"/>
<dbReference type="GO" id="GO:0007165">
    <property type="term" value="P:signal transduction"/>
    <property type="evidence" value="ECO:0007669"/>
    <property type="project" value="UniProtKB-KW"/>
</dbReference>
<feature type="transmembrane region" description="Helical" evidence="10">
    <location>
        <begin position="282"/>
        <end position="302"/>
    </location>
</feature>
<evidence type="ECO:0000256" key="4">
    <source>
        <dbReference type="ARBA" id="ARBA00022692"/>
    </source>
</evidence>
<proteinExistence type="predicted"/>
<evidence type="ECO:0000256" key="9">
    <source>
        <dbReference type="ARBA" id="ARBA00023224"/>
    </source>
</evidence>
<dbReference type="EnsemblMetazoa" id="ACUA007770-RA">
    <property type="protein sequence ID" value="ACUA007770-PA"/>
    <property type="gene ID" value="ACUA007770"/>
</dbReference>
<keyword evidence="8" id="KW-0675">Receptor</keyword>
<keyword evidence="2" id="KW-1003">Cell membrane</keyword>
<dbReference type="GO" id="GO:0005886">
    <property type="term" value="C:plasma membrane"/>
    <property type="evidence" value="ECO:0007669"/>
    <property type="project" value="UniProtKB-SubCell"/>
</dbReference>
<dbReference type="Pfam" id="PF02949">
    <property type="entry name" value="7tm_6"/>
    <property type="match status" value="1"/>
</dbReference>
<dbReference type="GO" id="GO:0005549">
    <property type="term" value="F:odorant binding"/>
    <property type="evidence" value="ECO:0007669"/>
    <property type="project" value="InterPro"/>
</dbReference>
<evidence type="ECO:0000256" key="7">
    <source>
        <dbReference type="ARBA" id="ARBA00023136"/>
    </source>
</evidence>
<feature type="transmembrane region" description="Helical" evidence="10">
    <location>
        <begin position="141"/>
        <end position="162"/>
    </location>
</feature>
<name>A0A182M2E5_9DIPT</name>
<reference evidence="12" key="1">
    <citation type="submission" date="2013-09" db="EMBL/GenBank/DDBJ databases">
        <title>The Genome Sequence of Anopheles culicifacies species A.</title>
        <authorList>
            <consortium name="The Broad Institute Genomics Platform"/>
            <person name="Neafsey D.E."/>
            <person name="Besansky N."/>
            <person name="Howell P."/>
            <person name="Walton C."/>
            <person name="Young S.K."/>
            <person name="Zeng Q."/>
            <person name="Gargeya S."/>
            <person name="Fitzgerald M."/>
            <person name="Haas B."/>
            <person name="Abouelleil A."/>
            <person name="Allen A.W."/>
            <person name="Alvarado L."/>
            <person name="Arachchi H.M."/>
            <person name="Berlin A.M."/>
            <person name="Chapman S.B."/>
            <person name="Gainer-Dewar J."/>
            <person name="Goldberg J."/>
            <person name="Griggs A."/>
            <person name="Gujja S."/>
            <person name="Hansen M."/>
            <person name="Howarth C."/>
            <person name="Imamovic A."/>
            <person name="Ireland A."/>
            <person name="Larimer J."/>
            <person name="McCowan C."/>
            <person name="Murphy C."/>
            <person name="Pearson M."/>
            <person name="Poon T.W."/>
            <person name="Priest M."/>
            <person name="Roberts A."/>
            <person name="Saif S."/>
            <person name="Shea T."/>
            <person name="Sisk P."/>
            <person name="Sykes S."/>
            <person name="Wortman J."/>
            <person name="Nusbaum C."/>
            <person name="Birren B."/>
        </authorList>
    </citation>
    <scope>NUCLEOTIDE SEQUENCE [LARGE SCALE GENOMIC DNA]</scope>
    <source>
        <strain evidence="12">A-37</strain>
    </source>
</reference>
<evidence type="ECO:0000256" key="8">
    <source>
        <dbReference type="ARBA" id="ARBA00023170"/>
    </source>
</evidence>
<feature type="transmembrane region" description="Helical" evidence="10">
    <location>
        <begin position="200"/>
        <end position="219"/>
    </location>
</feature>
<dbReference type="PANTHER" id="PTHR21137:SF35">
    <property type="entry name" value="ODORANT RECEPTOR 19A-RELATED"/>
    <property type="match status" value="1"/>
</dbReference>
<dbReference type="InterPro" id="IPR004117">
    <property type="entry name" value="7tm6_olfct_rcpt"/>
</dbReference>
<keyword evidence="12" id="KW-1185">Reference proteome</keyword>
<comment type="subcellular location">
    <subcellularLocation>
        <location evidence="1">Cell membrane</location>
        <topology evidence="1">Multi-pass membrane protein</topology>
    </subcellularLocation>
</comment>
<evidence type="ECO:0000256" key="5">
    <source>
        <dbReference type="ARBA" id="ARBA00022725"/>
    </source>
</evidence>
<dbReference type="Proteomes" id="UP000075883">
    <property type="component" value="Unassembled WGS sequence"/>
</dbReference>